<feature type="coiled-coil region" evidence="1">
    <location>
        <begin position="344"/>
        <end position="378"/>
    </location>
</feature>
<evidence type="ECO:0000256" key="2">
    <source>
        <dbReference type="SAM" id="MobiDB-lite"/>
    </source>
</evidence>
<sequence>MAKKKIDWDAIMEAVQSSDEEENDAKPVPVRAGAAGRPPPASAATPAAAPRTPPAPSKPLAAAAVDVANMWQTFGAREAARREAENALLPRDYPGGLAVNAPSKTANGVGLGNLHRQRGTSSFNPMDFNALVRRQNNPALGPKAKHKVHLGATTHRVKFGSGKVIHPPRSKASASSSKQNLSSGVTVGAPNPFAKRLATAHDLAMQLRSKGSSLSFSDEQPSTAAATAAAPTTAAKAPGAQYGASQPAGPVNAPSRPRLATANDLAGLQKAKSDAGKHIPYASAGRPGPKSSLHAPTQAEQQRQRQRKNGQAEAQRMSENAHLLKTLKKMQSLDLEFEHTKIKLAESLRSLSEARCEVDRLRQENQDIRAREEVLKRGIHECELREMAWREKELEWEDAIKRARASAVPADDLAAPVRPSEGEGLAANEPPRRVCAKQSLPVRGPAKDRPGAEAPARSTGSRRGSAEDRPEAEAPARSTGSW</sequence>
<reference evidence="3 4" key="1">
    <citation type="journal article" name="Sci. Rep.">
        <title>Genome-scale phylogenetic analyses confirm Olpidium as the closest living zoosporic fungus to the non-flagellated, terrestrial fungi.</title>
        <authorList>
            <person name="Chang Y."/>
            <person name="Rochon D."/>
            <person name="Sekimoto S."/>
            <person name="Wang Y."/>
            <person name="Chovatia M."/>
            <person name="Sandor L."/>
            <person name="Salamov A."/>
            <person name="Grigoriev I.V."/>
            <person name="Stajich J.E."/>
            <person name="Spatafora J.W."/>
        </authorList>
    </citation>
    <scope>NUCLEOTIDE SEQUENCE [LARGE SCALE GENOMIC DNA]</scope>
    <source>
        <strain evidence="3">S191</strain>
    </source>
</reference>
<dbReference type="EMBL" id="JAEFCI010008327">
    <property type="protein sequence ID" value="KAG5458540.1"/>
    <property type="molecule type" value="Genomic_DNA"/>
</dbReference>
<accession>A0A8H8DHE1</accession>
<name>A0A8H8DHE1_9FUNG</name>
<feature type="compositionally biased region" description="Basic and acidic residues" evidence="2">
    <location>
        <begin position="464"/>
        <end position="474"/>
    </location>
</feature>
<feature type="region of interest" description="Disordered" evidence="2">
    <location>
        <begin position="406"/>
        <end position="482"/>
    </location>
</feature>
<protein>
    <submittedName>
        <fullName evidence="3">Uncharacterized protein</fullName>
    </submittedName>
</protein>
<feature type="non-terminal residue" evidence="3">
    <location>
        <position position="482"/>
    </location>
</feature>
<feature type="region of interest" description="Disordered" evidence="2">
    <location>
        <begin position="212"/>
        <end position="316"/>
    </location>
</feature>
<dbReference type="AlphaFoldDB" id="A0A8H8DHE1"/>
<feature type="region of interest" description="Disordered" evidence="2">
    <location>
        <begin position="1"/>
        <end position="59"/>
    </location>
</feature>
<evidence type="ECO:0000256" key="1">
    <source>
        <dbReference type="SAM" id="Coils"/>
    </source>
</evidence>
<proteinExistence type="predicted"/>
<keyword evidence="1" id="KW-0175">Coiled coil</keyword>
<keyword evidence="4" id="KW-1185">Reference proteome</keyword>
<feature type="region of interest" description="Disordered" evidence="2">
    <location>
        <begin position="161"/>
        <end position="190"/>
    </location>
</feature>
<evidence type="ECO:0000313" key="4">
    <source>
        <dbReference type="Proteomes" id="UP000673691"/>
    </source>
</evidence>
<comment type="caution">
    <text evidence="3">The sequence shown here is derived from an EMBL/GenBank/DDBJ whole genome shotgun (WGS) entry which is preliminary data.</text>
</comment>
<feature type="compositionally biased region" description="Polar residues" evidence="2">
    <location>
        <begin position="212"/>
        <end position="222"/>
    </location>
</feature>
<gene>
    <name evidence="3" type="ORF">BJ554DRAFT_1213</name>
</gene>
<feature type="compositionally biased region" description="Low complexity" evidence="2">
    <location>
        <begin position="223"/>
        <end position="240"/>
    </location>
</feature>
<organism evidence="3 4">
    <name type="scientific">Olpidium bornovanus</name>
    <dbReference type="NCBI Taxonomy" id="278681"/>
    <lineage>
        <taxon>Eukaryota</taxon>
        <taxon>Fungi</taxon>
        <taxon>Fungi incertae sedis</taxon>
        <taxon>Olpidiomycota</taxon>
        <taxon>Olpidiomycotina</taxon>
        <taxon>Olpidiomycetes</taxon>
        <taxon>Olpidiales</taxon>
        <taxon>Olpidiaceae</taxon>
        <taxon>Olpidium</taxon>
    </lineage>
</organism>
<dbReference type="Proteomes" id="UP000673691">
    <property type="component" value="Unassembled WGS sequence"/>
</dbReference>
<evidence type="ECO:0000313" key="3">
    <source>
        <dbReference type="EMBL" id="KAG5458540.1"/>
    </source>
</evidence>
<feature type="compositionally biased region" description="Low complexity" evidence="2">
    <location>
        <begin position="27"/>
        <end position="50"/>
    </location>
</feature>